<evidence type="ECO:0000313" key="4">
    <source>
        <dbReference type="Proteomes" id="UP000183002"/>
    </source>
</evidence>
<dbReference type="Gene3D" id="3.90.420.10">
    <property type="entry name" value="Oxidoreductase, molybdopterin-binding domain"/>
    <property type="match status" value="1"/>
</dbReference>
<keyword evidence="1" id="KW-0732">Signal</keyword>
<sequence>MKTFLLRLATAVVILLPSLSEAQTILTRIVSSSDGNQVKTDFTREDLAALPQTTVVTENDYVDTKATFTGLLVRDLFEEGSIKPDSNLVLTALNDYAVTIPASDVLDYDVILATTMDGKEMSVREKGPVWIIYPMSDHEKLRDASYNDRLIWQLSSVELK</sequence>
<name>A0A1H8NQ98_9RHOB</name>
<dbReference type="OrthoDB" id="9798763at2"/>
<reference evidence="3 4" key="1">
    <citation type="submission" date="2016-10" db="EMBL/GenBank/DDBJ databases">
        <authorList>
            <person name="de Groot N.N."/>
        </authorList>
    </citation>
    <scope>NUCLEOTIDE SEQUENCE [LARGE SCALE GENOMIC DNA]</scope>
    <source>
        <strain evidence="3 4">CGMCC 1.10836</strain>
    </source>
</reference>
<feature type="chain" id="PRO_5010172880" description="Oxidoreductase molybdopterin-binding domain-containing protein" evidence="1">
    <location>
        <begin position="23"/>
        <end position="160"/>
    </location>
</feature>
<dbReference type="RefSeq" id="WP_050520614.1">
    <property type="nucleotide sequence ID" value="NZ_FOCO01000095.1"/>
</dbReference>
<dbReference type="EMBL" id="FOCO01000095">
    <property type="protein sequence ID" value="SEO31719.1"/>
    <property type="molecule type" value="Genomic_DNA"/>
</dbReference>
<dbReference type="STRING" id="1077947.SAMN05216227_10951"/>
<keyword evidence="4" id="KW-1185">Reference proteome</keyword>
<accession>A0A1H8NQ98</accession>
<organism evidence="3 4">
    <name type="scientific">Pseudorhodobacter antarcticus</name>
    <dbReference type="NCBI Taxonomy" id="1077947"/>
    <lineage>
        <taxon>Bacteria</taxon>
        <taxon>Pseudomonadati</taxon>
        <taxon>Pseudomonadota</taxon>
        <taxon>Alphaproteobacteria</taxon>
        <taxon>Rhodobacterales</taxon>
        <taxon>Paracoccaceae</taxon>
        <taxon>Pseudorhodobacter</taxon>
    </lineage>
</organism>
<feature type="signal peptide" evidence="1">
    <location>
        <begin position="1"/>
        <end position="22"/>
    </location>
</feature>
<feature type="domain" description="Oxidoreductase molybdopterin-binding" evidence="2">
    <location>
        <begin position="64"/>
        <end position="134"/>
    </location>
</feature>
<protein>
    <recommendedName>
        <fullName evidence="2">Oxidoreductase molybdopterin-binding domain-containing protein</fullName>
    </recommendedName>
</protein>
<evidence type="ECO:0000256" key="1">
    <source>
        <dbReference type="SAM" id="SignalP"/>
    </source>
</evidence>
<gene>
    <name evidence="3" type="ORF">SAMN05216227_10951</name>
</gene>
<dbReference type="Pfam" id="PF00174">
    <property type="entry name" value="Oxidored_molyb"/>
    <property type="match status" value="1"/>
</dbReference>
<dbReference type="InterPro" id="IPR000572">
    <property type="entry name" value="OxRdtase_Mopterin-bd_dom"/>
</dbReference>
<dbReference type="Proteomes" id="UP000183002">
    <property type="component" value="Unassembled WGS sequence"/>
</dbReference>
<dbReference type="SUPFAM" id="SSF56524">
    <property type="entry name" value="Oxidoreductase molybdopterin-binding domain"/>
    <property type="match status" value="1"/>
</dbReference>
<evidence type="ECO:0000259" key="2">
    <source>
        <dbReference type="Pfam" id="PF00174"/>
    </source>
</evidence>
<dbReference type="AlphaFoldDB" id="A0A1H8NQ98"/>
<proteinExistence type="predicted"/>
<dbReference type="InterPro" id="IPR036374">
    <property type="entry name" value="OxRdtase_Mopterin-bd_sf"/>
</dbReference>
<evidence type="ECO:0000313" key="3">
    <source>
        <dbReference type="EMBL" id="SEO31719.1"/>
    </source>
</evidence>